<evidence type="ECO:0000313" key="1">
    <source>
        <dbReference type="EMBL" id="AZA90080.1"/>
    </source>
</evidence>
<proteinExistence type="predicted"/>
<gene>
    <name evidence="1" type="ORF">EG343_05320</name>
</gene>
<keyword evidence="2" id="KW-1185">Reference proteome</keyword>
<dbReference type="EMBL" id="CP033923">
    <property type="protein sequence ID" value="AZA90080.1"/>
    <property type="molecule type" value="Genomic_DNA"/>
</dbReference>
<protein>
    <submittedName>
        <fullName evidence="1">Uncharacterized protein</fullName>
    </submittedName>
</protein>
<dbReference type="AlphaFoldDB" id="A0AAD1DQ64"/>
<dbReference type="RefSeq" id="WP_123856643.1">
    <property type="nucleotide sequence ID" value="NZ_CP033923.1"/>
</dbReference>
<accession>A0AAD1DQ64</accession>
<name>A0AAD1DQ64_CHRNA</name>
<sequence>MNNELHKLLYYYNEEGYEGYDLSEVQLLEKKDVDRIEKLKLLLHDDNQYIVYQAMLILLAWSIPEGFEMLDRFIHEKWDQKENFEPHRLYNEDNVYDVITNALYIATFNGKSEQELYPYIRQFLNSYGDKFFESNLKDFLLKKNCSFLLKEIEQAIQSALQNKRYYQASQLFPVMVHYNPNAFNEYIDVFNLFINQDKRIRHNREEAQLQLIKGNPESRI</sequence>
<evidence type="ECO:0000313" key="2">
    <source>
        <dbReference type="Proteomes" id="UP000278288"/>
    </source>
</evidence>
<dbReference type="Proteomes" id="UP000278288">
    <property type="component" value="Chromosome"/>
</dbReference>
<organism evidence="1 2">
    <name type="scientific">Chryseobacterium nakagawai</name>
    <dbReference type="NCBI Taxonomy" id="1241982"/>
    <lineage>
        <taxon>Bacteria</taxon>
        <taxon>Pseudomonadati</taxon>
        <taxon>Bacteroidota</taxon>
        <taxon>Flavobacteriia</taxon>
        <taxon>Flavobacteriales</taxon>
        <taxon>Weeksellaceae</taxon>
        <taxon>Chryseobacterium group</taxon>
        <taxon>Chryseobacterium</taxon>
    </lineage>
</organism>
<dbReference type="KEGG" id="cnk:EG343_05320"/>
<reference evidence="1 2" key="1">
    <citation type="submission" date="2018-11" db="EMBL/GenBank/DDBJ databases">
        <title>Proposal to divide the Flavobacteriaceae and reorganize its genera based on Amino Acid Identity values calculated from whole genome sequences.</title>
        <authorList>
            <person name="Nicholson A.C."/>
            <person name="Gulvik C.A."/>
            <person name="Whitney A.M."/>
            <person name="Humrighouse B.W."/>
            <person name="Bell M."/>
            <person name="Holmes B."/>
            <person name="Steigerwalt A.G."/>
            <person name="Villarma A."/>
            <person name="Sheth M."/>
            <person name="Batra D."/>
            <person name="Pryor J."/>
            <person name="Bernardet J.-F."/>
            <person name="Hugo C."/>
            <person name="Kampfer P."/>
            <person name="Newman J."/>
            <person name="McQuiston J.R."/>
        </authorList>
    </citation>
    <scope>NUCLEOTIDE SEQUENCE [LARGE SCALE GENOMIC DNA]</scope>
    <source>
        <strain evidence="1 2">G0041</strain>
    </source>
</reference>